<dbReference type="KEGG" id="eaz:JHT90_00895"/>
<keyword evidence="2" id="KW-1185">Reference proteome</keyword>
<sequence>MKKLLAVSFCGLILAGCGNSIPSECTTTLKEYDEFITQLEKQDHIPAQVKGQFKDARKQLEESLKSLTTDQAIQTCKAANNSFAQMKQIHPK</sequence>
<dbReference type="RefSeq" id="WP_201092974.1">
    <property type="nucleotide sequence ID" value="NZ_CP067393.1"/>
</dbReference>
<evidence type="ECO:0000313" key="2">
    <source>
        <dbReference type="Proteomes" id="UP000595278"/>
    </source>
</evidence>
<dbReference type="InterPro" id="IPR020493">
    <property type="entry name" value="Uncharacterised_HI0310"/>
</dbReference>
<evidence type="ECO:0008006" key="3">
    <source>
        <dbReference type="Google" id="ProtNLM"/>
    </source>
</evidence>
<evidence type="ECO:0000313" key="1">
    <source>
        <dbReference type="EMBL" id="QQP85851.1"/>
    </source>
</evidence>
<dbReference type="AlphaFoldDB" id="A0A974RX41"/>
<protein>
    <recommendedName>
        <fullName evidence="3">Lipoprotein</fullName>
    </recommendedName>
</protein>
<dbReference type="Pfam" id="PF17274">
    <property type="entry name" value="DUF5339"/>
    <property type="match status" value="1"/>
</dbReference>
<dbReference type="PROSITE" id="PS51257">
    <property type="entry name" value="PROKAR_LIPOPROTEIN"/>
    <property type="match status" value="1"/>
</dbReference>
<dbReference type="Proteomes" id="UP000595278">
    <property type="component" value="Chromosome"/>
</dbReference>
<organism evidence="1 2">
    <name type="scientific">Entomomonas asaccharolytica</name>
    <dbReference type="NCBI Taxonomy" id="2785331"/>
    <lineage>
        <taxon>Bacteria</taxon>
        <taxon>Pseudomonadati</taxon>
        <taxon>Pseudomonadota</taxon>
        <taxon>Gammaproteobacteria</taxon>
        <taxon>Pseudomonadales</taxon>
        <taxon>Pseudomonadaceae</taxon>
        <taxon>Entomomonas</taxon>
    </lineage>
</organism>
<accession>A0A974RX41</accession>
<name>A0A974RX41_9GAMM</name>
<proteinExistence type="predicted"/>
<reference evidence="1 2" key="1">
    <citation type="submission" date="2021-01" db="EMBL/GenBank/DDBJ databases">
        <title>Entomomonas sp. F2A isolated from a house cricket (Acheta domesticus).</title>
        <authorList>
            <person name="Spergser J."/>
            <person name="Busse H.-J."/>
        </authorList>
    </citation>
    <scope>NUCLEOTIDE SEQUENCE [LARGE SCALE GENOMIC DNA]</scope>
    <source>
        <strain evidence="1 2">F2A</strain>
    </source>
</reference>
<dbReference type="EMBL" id="CP067393">
    <property type="protein sequence ID" value="QQP85851.1"/>
    <property type="molecule type" value="Genomic_DNA"/>
</dbReference>
<gene>
    <name evidence="1" type="ORF">JHT90_00895</name>
</gene>